<reference evidence="2 3" key="1">
    <citation type="submission" date="2018-12" db="EMBL/GenBank/DDBJ databases">
        <authorList>
            <consortium name="Pathogen Informatics"/>
        </authorList>
    </citation>
    <scope>NUCLEOTIDE SEQUENCE [LARGE SCALE GENOMIC DNA]</scope>
    <source>
        <strain evidence="2 3">NCTC10485</strain>
    </source>
</reference>
<accession>A0A3S4RU43</accession>
<proteinExistence type="predicted"/>
<evidence type="ECO:0000313" key="2">
    <source>
        <dbReference type="EMBL" id="VEG48896.1"/>
    </source>
</evidence>
<evidence type="ECO:0000256" key="1">
    <source>
        <dbReference type="SAM" id="MobiDB-lite"/>
    </source>
</evidence>
<protein>
    <submittedName>
        <fullName evidence="2">Uncharacterized protein</fullName>
    </submittedName>
</protein>
<dbReference type="AlphaFoldDB" id="A0A3S4RU43"/>
<sequence>MVGQSPDEDSPERPRAEARSKRSTDDALSVDAVIVEEHRRWAVDIVVVFADGVVRHRISVHPSRRLAEISADLIRRTAERNIRGPLNGSS</sequence>
<dbReference type="Proteomes" id="UP000282551">
    <property type="component" value="Chromosome"/>
</dbReference>
<dbReference type="OrthoDB" id="3577375at2"/>
<keyword evidence="3" id="KW-1185">Reference proteome</keyword>
<name>A0A3S4RU43_MYCCI</name>
<feature type="compositionally biased region" description="Acidic residues" evidence="1">
    <location>
        <begin position="1"/>
        <end position="10"/>
    </location>
</feature>
<dbReference type="RefSeq" id="WP_126334634.1">
    <property type="nucleotide sequence ID" value="NZ_AP022604.1"/>
</dbReference>
<feature type="compositionally biased region" description="Basic and acidic residues" evidence="1">
    <location>
        <begin position="11"/>
        <end position="25"/>
    </location>
</feature>
<organism evidence="2 3">
    <name type="scientific">Mycolicibacterium chitae</name>
    <name type="common">Mycobacterium chitae</name>
    <dbReference type="NCBI Taxonomy" id="1792"/>
    <lineage>
        <taxon>Bacteria</taxon>
        <taxon>Bacillati</taxon>
        <taxon>Actinomycetota</taxon>
        <taxon>Actinomycetes</taxon>
        <taxon>Mycobacteriales</taxon>
        <taxon>Mycobacteriaceae</taxon>
        <taxon>Mycolicibacterium</taxon>
    </lineage>
</organism>
<feature type="region of interest" description="Disordered" evidence="1">
    <location>
        <begin position="1"/>
        <end position="27"/>
    </location>
</feature>
<gene>
    <name evidence="2" type="ORF">NCTC10485_03198</name>
</gene>
<evidence type="ECO:0000313" key="3">
    <source>
        <dbReference type="Proteomes" id="UP000282551"/>
    </source>
</evidence>
<dbReference type="EMBL" id="LR134355">
    <property type="protein sequence ID" value="VEG48896.1"/>
    <property type="molecule type" value="Genomic_DNA"/>
</dbReference>